<name>A0A397Q2P4_9HYPH</name>
<gene>
    <name evidence="3" type="ORF">BXY53_0857</name>
</gene>
<dbReference type="GO" id="GO:0022857">
    <property type="term" value="F:transmembrane transporter activity"/>
    <property type="evidence" value="ECO:0007669"/>
    <property type="project" value="InterPro"/>
</dbReference>
<feature type="chain" id="PRO_5017289101" evidence="1">
    <location>
        <begin position="22"/>
        <end position="339"/>
    </location>
</feature>
<dbReference type="Proteomes" id="UP000266273">
    <property type="component" value="Unassembled WGS sequence"/>
</dbReference>
<dbReference type="InterPro" id="IPR007210">
    <property type="entry name" value="ABC_Gly_betaine_transp_sub-bd"/>
</dbReference>
<evidence type="ECO:0000313" key="4">
    <source>
        <dbReference type="Proteomes" id="UP000266273"/>
    </source>
</evidence>
<dbReference type="Gene3D" id="3.40.190.100">
    <property type="entry name" value="Glycine betaine-binding periplasmic protein, domain 2"/>
    <property type="match status" value="1"/>
</dbReference>
<dbReference type="GO" id="GO:0043190">
    <property type="term" value="C:ATP-binding cassette (ABC) transporter complex"/>
    <property type="evidence" value="ECO:0007669"/>
    <property type="project" value="InterPro"/>
</dbReference>
<dbReference type="NCBIfam" id="NF008334">
    <property type="entry name" value="PRK11119.1"/>
    <property type="match status" value="1"/>
</dbReference>
<evidence type="ECO:0000259" key="2">
    <source>
        <dbReference type="Pfam" id="PF04069"/>
    </source>
</evidence>
<feature type="domain" description="ABC-type glycine betaine transport system substrate-binding" evidence="2">
    <location>
        <begin position="38"/>
        <end position="321"/>
    </location>
</feature>
<evidence type="ECO:0000256" key="1">
    <source>
        <dbReference type="SAM" id="SignalP"/>
    </source>
</evidence>
<evidence type="ECO:0000313" key="3">
    <source>
        <dbReference type="EMBL" id="RIA55780.1"/>
    </source>
</evidence>
<sequence>MGVFAFLTRFVLCMVVGLALAVGGVAGAVSAQEPGNGKKINMARPTWNTGWFQAEIYKQMLEKLGYDVGELETLDNPVFYRAVGLGDVDLWVNAWFPFANVYEDAFKDGARKIGYVAKGGAMQGYLVDKASAERFGITSIDDFRKPEIRQAFDSNGDGKADLVACPPGWSCELRIAEHLDALDLRDHINPIKAGYSSAMADALGRYKAGEPILFYTWTPNWTVGVLKPGRDVVWIEMPNATEETTHANIQGCVNDPCALGWEANDIRPLANNNFLANNPAVETLLKEARIPIADIFEQNARMHAGEDDPANIVRHASEWIEANADLVNGWLDTARAAAQ</sequence>
<proteinExistence type="predicted"/>
<keyword evidence="1" id="KW-0732">Signal</keyword>
<feature type="signal peptide" evidence="1">
    <location>
        <begin position="1"/>
        <end position="21"/>
    </location>
</feature>
<reference evidence="3 4" key="1">
    <citation type="submission" date="2018-08" db="EMBL/GenBank/DDBJ databases">
        <title>Genomic Encyclopedia of Archaeal and Bacterial Type Strains, Phase II (KMG-II): from individual species to whole genera.</title>
        <authorList>
            <person name="Goeker M."/>
        </authorList>
    </citation>
    <scope>NUCLEOTIDE SEQUENCE [LARGE SCALE GENOMIC DNA]</scope>
    <source>
        <strain evidence="3 4">DSM 5002</strain>
    </source>
</reference>
<accession>A0A397Q2P4</accession>
<comment type="caution">
    <text evidence="3">The sequence shown here is derived from an EMBL/GenBank/DDBJ whole genome shotgun (WGS) entry which is preliminary data.</text>
</comment>
<organism evidence="3 4">
    <name type="scientific">Dichotomicrobium thermohalophilum</name>
    <dbReference type="NCBI Taxonomy" id="933063"/>
    <lineage>
        <taxon>Bacteria</taxon>
        <taxon>Pseudomonadati</taxon>
        <taxon>Pseudomonadota</taxon>
        <taxon>Alphaproteobacteria</taxon>
        <taxon>Hyphomicrobiales</taxon>
        <taxon>Hyphomicrobiaceae</taxon>
        <taxon>Dichotomicrobium</taxon>
    </lineage>
</organism>
<dbReference type="AlphaFoldDB" id="A0A397Q2P4"/>
<keyword evidence="4" id="KW-1185">Reference proteome</keyword>
<dbReference type="SUPFAM" id="SSF53850">
    <property type="entry name" value="Periplasmic binding protein-like II"/>
    <property type="match status" value="1"/>
</dbReference>
<protein>
    <submittedName>
        <fullName evidence="3">Glycine betaine/proline transport system substrate-binding protein</fullName>
    </submittedName>
</protein>
<dbReference type="OrthoDB" id="9786266at2"/>
<dbReference type="Pfam" id="PF04069">
    <property type="entry name" value="OpuAC"/>
    <property type="match status" value="1"/>
</dbReference>
<dbReference type="Gene3D" id="3.40.190.10">
    <property type="entry name" value="Periplasmic binding protein-like II"/>
    <property type="match status" value="1"/>
</dbReference>
<dbReference type="RefSeq" id="WP_119060633.1">
    <property type="nucleotide sequence ID" value="NZ_QXDF01000001.1"/>
</dbReference>
<dbReference type="EMBL" id="QXDF01000001">
    <property type="protein sequence ID" value="RIA55780.1"/>
    <property type="molecule type" value="Genomic_DNA"/>
</dbReference>